<gene>
    <name evidence="4" type="ORF">Micbo1qcDRAFT_211801</name>
</gene>
<evidence type="ECO:0000313" key="4">
    <source>
        <dbReference type="EMBL" id="KXJ97546.1"/>
    </source>
</evidence>
<feature type="compositionally biased region" description="Acidic residues" evidence="2">
    <location>
        <begin position="143"/>
        <end position="161"/>
    </location>
</feature>
<sequence>MATPDDEPGQQSVSEQLAVSANGDHPVSADEQPTPAEEQPAAADDQPAATPAAAQYHSDTDSSSDNDASDAEDEQPVPAPAPTTVEWLATGREKRSTAGNRLKHMLAAQEPDDELELLFAEDGEDAAFSEADEDGSDLHMDSSSDDEDNNAQGNEGDDLEGEKELERKARENRQAARKRKAQEAIPLKFRKKKVKIVTGESSDPSVISRSSANRPAPAPRPKKKSERASWLPTAAELPTRASRRETTMLSKEQLHQQMIEREVKRIKQVEAMERKAKKMEALRKPPKTQAERLAEAAGIEKRNAKSLNRWEEAEKQREEERRAKLAALNNRTLDGPVVTFWSGVGEWVDGKLKHVGKIVTIEEKPVKKKKGTGPDADNLLPGTAEDIVMTEATAPEKIQTAEPASLVKPEAHETEVSKVASHETPEKTNISGPAVTTQDANAQQATDTPVDMPPTPTTNAEKPTSPPSNEPEAASAGPSKAPLTKPGLPMSDLPGPTLTSQPAEETLDIQPGGQPAPPAIHGPSEMTANSQTEPRTISDTQLLKPFASNVPSQDVAMSSTETTVPEIAAVTSADVENQDTSPKASALHKSEDTKMAGAEAMAPAAAPVAVPQLVNNSTLQLPNLEPPSIGTQGLAAPAEGVYTTMGFAPPSQQESINPLGHGTPASSFLARPVGVNPGVLSIPQIGHSPAAGISPPGLAPPQSEGAQLPTSMTQQAPLAPSQLNTAAGPPDGKATRNCFILQNFNENAIKEKSVQTRILFGKEMNKLAKPAPAPRCVITGQPARYKDPRTGLPYYNSFAYKEIQKLQKGEYKFSKLLGTWLGTGSTAATGVPARFLDPSAPAPPKVAPVMVEQNQQDPQDKPDCASSGNAAAAKNPVLPPVQAPAQMQVPATLPGTTPALQTQLPGHTTSVSMPPPASSATIARNSQSKPDSISELTFAVDSASQPAHTPDLAVAPVTSQQPAPQP</sequence>
<feature type="region of interest" description="Disordered" evidence="2">
    <location>
        <begin position="686"/>
        <end position="731"/>
    </location>
</feature>
<evidence type="ECO:0000313" key="5">
    <source>
        <dbReference type="Proteomes" id="UP000070501"/>
    </source>
</evidence>
<feature type="compositionally biased region" description="Low complexity" evidence="2">
    <location>
        <begin position="29"/>
        <end position="54"/>
    </location>
</feature>
<feature type="compositionally biased region" description="Basic and acidic residues" evidence="2">
    <location>
        <begin position="242"/>
        <end position="255"/>
    </location>
</feature>
<proteinExistence type="inferred from homology"/>
<feature type="compositionally biased region" description="Acidic residues" evidence="2">
    <location>
        <begin position="110"/>
        <end position="135"/>
    </location>
</feature>
<dbReference type="PANTHER" id="PTHR13275">
    <property type="entry name" value="YL-1 PROTEIN TRANSCRIPTION FACTOR-LIKE 1"/>
    <property type="match status" value="1"/>
</dbReference>
<evidence type="ECO:0000256" key="2">
    <source>
        <dbReference type="SAM" id="MobiDB-lite"/>
    </source>
</evidence>
<feature type="compositionally biased region" description="Basic and acidic residues" evidence="2">
    <location>
        <begin position="162"/>
        <end position="174"/>
    </location>
</feature>
<feature type="compositionally biased region" description="Polar residues" evidence="2">
    <location>
        <begin position="894"/>
        <end position="935"/>
    </location>
</feature>
<dbReference type="Pfam" id="PF05764">
    <property type="entry name" value="YL1"/>
    <property type="match status" value="1"/>
</dbReference>
<feature type="compositionally biased region" description="Polar residues" evidence="2">
    <location>
        <begin position="9"/>
        <end position="19"/>
    </location>
</feature>
<organism evidence="4 5">
    <name type="scientific">Microdochium bolleyi</name>
    <dbReference type="NCBI Taxonomy" id="196109"/>
    <lineage>
        <taxon>Eukaryota</taxon>
        <taxon>Fungi</taxon>
        <taxon>Dikarya</taxon>
        <taxon>Ascomycota</taxon>
        <taxon>Pezizomycotina</taxon>
        <taxon>Sordariomycetes</taxon>
        <taxon>Xylariomycetidae</taxon>
        <taxon>Xylariales</taxon>
        <taxon>Microdochiaceae</taxon>
        <taxon>Microdochium</taxon>
    </lineage>
</organism>
<feature type="region of interest" description="Disordered" evidence="2">
    <location>
        <begin position="852"/>
        <end position="966"/>
    </location>
</feature>
<dbReference type="SMART" id="SM00993">
    <property type="entry name" value="YL1_C"/>
    <property type="match status" value="1"/>
</dbReference>
<accession>A0A136JK82</accession>
<feature type="compositionally biased region" description="Acidic residues" evidence="2">
    <location>
        <begin position="62"/>
        <end position="75"/>
    </location>
</feature>
<dbReference type="Pfam" id="PF08265">
    <property type="entry name" value="YL1_C"/>
    <property type="match status" value="1"/>
</dbReference>
<reference evidence="5" key="1">
    <citation type="submission" date="2016-02" db="EMBL/GenBank/DDBJ databases">
        <title>Draft genome sequence of Microdochium bolleyi, a fungal endophyte of beachgrass.</title>
        <authorList>
            <consortium name="DOE Joint Genome Institute"/>
            <person name="David A.S."/>
            <person name="May G."/>
            <person name="Haridas S."/>
            <person name="Lim J."/>
            <person name="Wang M."/>
            <person name="Labutti K."/>
            <person name="Lipzen A."/>
            <person name="Barry K."/>
            <person name="Grigoriev I.V."/>
        </authorList>
    </citation>
    <scope>NUCLEOTIDE SEQUENCE [LARGE SCALE GENOMIC DNA]</scope>
    <source>
        <strain evidence="5">J235TASD1</strain>
    </source>
</reference>
<feature type="compositionally biased region" description="Polar residues" evidence="2">
    <location>
        <begin position="526"/>
        <end position="536"/>
    </location>
</feature>
<dbReference type="FunCoup" id="A0A136JK82">
    <property type="interactions" value="69"/>
</dbReference>
<feature type="region of interest" description="Disordered" evidence="2">
    <location>
        <begin position="1"/>
        <end position="255"/>
    </location>
</feature>
<dbReference type="InterPro" id="IPR046757">
    <property type="entry name" value="YL1_N"/>
</dbReference>
<feature type="compositionally biased region" description="Polar residues" evidence="2">
    <location>
        <begin position="704"/>
        <end position="725"/>
    </location>
</feature>
<dbReference type="InterPro" id="IPR013272">
    <property type="entry name" value="Vps72/YL1_C"/>
</dbReference>
<dbReference type="GO" id="GO:0005634">
    <property type="term" value="C:nucleus"/>
    <property type="evidence" value="ECO:0007669"/>
    <property type="project" value="TreeGrafter"/>
</dbReference>
<feature type="compositionally biased region" description="Polar residues" evidence="2">
    <location>
        <begin position="427"/>
        <end position="445"/>
    </location>
</feature>
<keyword evidence="5" id="KW-1185">Reference proteome</keyword>
<dbReference type="AlphaFoldDB" id="A0A136JK82"/>
<dbReference type="STRING" id="196109.A0A136JK82"/>
<feature type="domain" description="Vps72/YL1 C-terminal" evidence="3">
    <location>
        <begin position="774"/>
        <end position="803"/>
    </location>
</feature>
<evidence type="ECO:0000259" key="3">
    <source>
        <dbReference type="SMART" id="SM00993"/>
    </source>
</evidence>
<dbReference type="OrthoDB" id="3942062at2759"/>
<evidence type="ECO:0000256" key="1">
    <source>
        <dbReference type="ARBA" id="ARBA00006832"/>
    </source>
</evidence>
<feature type="region of interest" description="Disordered" evidence="2">
    <location>
        <begin position="364"/>
        <end position="536"/>
    </location>
</feature>
<dbReference type="EMBL" id="KQ964245">
    <property type="protein sequence ID" value="KXJ97546.1"/>
    <property type="molecule type" value="Genomic_DNA"/>
</dbReference>
<protein>
    <submittedName>
        <fullName evidence="4">YL1 nuclear protein-domain-containing protein</fullName>
    </submittedName>
</protein>
<dbReference type="InParanoid" id="A0A136JK82"/>
<feature type="compositionally biased region" description="Basic and acidic residues" evidence="2">
    <location>
        <begin position="409"/>
        <end position="426"/>
    </location>
</feature>
<feature type="compositionally biased region" description="Polar residues" evidence="2">
    <location>
        <begin position="957"/>
        <end position="966"/>
    </location>
</feature>
<dbReference type="PANTHER" id="PTHR13275:SF4">
    <property type="entry name" value="VACUOLAR PROTEIN SORTING-ASSOCIATED PROTEIN 72 HOMOLOG"/>
    <property type="match status" value="1"/>
</dbReference>
<name>A0A136JK82_9PEZI</name>
<dbReference type="Proteomes" id="UP000070501">
    <property type="component" value="Unassembled WGS sequence"/>
</dbReference>
<comment type="similarity">
    <text evidence="1">Belongs to the VPS72/YL1 family.</text>
</comment>